<dbReference type="PROSITE" id="PS00107">
    <property type="entry name" value="PROTEIN_KINASE_ATP"/>
    <property type="match status" value="1"/>
</dbReference>
<feature type="compositionally biased region" description="Polar residues" evidence="11">
    <location>
        <begin position="533"/>
        <end position="546"/>
    </location>
</feature>
<evidence type="ECO:0000256" key="6">
    <source>
        <dbReference type="ARBA" id="ARBA00022777"/>
    </source>
</evidence>
<dbReference type="PROSITE" id="PS50011">
    <property type="entry name" value="PROTEIN_KINASE_DOM"/>
    <property type="match status" value="1"/>
</dbReference>
<dbReference type="Proteomes" id="UP000232875">
    <property type="component" value="Unassembled WGS sequence"/>
</dbReference>
<organism evidence="13 14">
    <name type="scientific">Malassezia vespertilionis</name>
    <dbReference type="NCBI Taxonomy" id="2020962"/>
    <lineage>
        <taxon>Eukaryota</taxon>
        <taxon>Fungi</taxon>
        <taxon>Dikarya</taxon>
        <taxon>Basidiomycota</taxon>
        <taxon>Ustilaginomycotina</taxon>
        <taxon>Malasseziomycetes</taxon>
        <taxon>Malasseziales</taxon>
        <taxon>Malasseziaceae</taxon>
        <taxon>Malassezia</taxon>
    </lineage>
</organism>
<accession>A0A2N1JAS8</accession>
<dbReference type="SMART" id="SM00220">
    <property type="entry name" value="S_TKc"/>
    <property type="match status" value="1"/>
</dbReference>
<dbReference type="Gene3D" id="1.10.510.10">
    <property type="entry name" value="Transferase(Phosphotransferase) domain 1"/>
    <property type="match status" value="1"/>
</dbReference>
<dbReference type="GO" id="GO:0004674">
    <property type="term" value="F:protein serine/threonine kinase activity"/>
    <property type="evidence" value="ECO:0007669"/>
    <property type="project" value="UniProtKB-KW"/>
</dbReference>
<evidence type="ECO:0000256" key="1">
    <source>
        <dbReference type="ARBA" id="ARBA00012513"/>
    </source>
</evidence>
<dbReference type="GO" id="GO:0005524">
    <property type="term" value="F:ATP binding"/>
    <property type="evidence" value="ECO:0007669"/>
    <property type="project" value="UniProtKB-UniRule"/>
</dbReference>
<comment type="catalytic activity">
    <reaction evidence="9">
        <text>L-seryl-[protein] + ATP = O-phospho-L-seryl-[protein] + ADP + H(+)</text>
        <dbReference type="Rhea" id="RHEA:17989"/>
        <dbReference type="Rhea" id="RHEA-COMP:9863"/>
        <dbReference type="Rhea" id="RHEA-COMP:11604"/>
        <dbReference type="ChEBI" id="CHEBI:15378"/>
        <dbReference type="ChEBI" id="CHEBI:29999"/>
        <dbReference type="ChEBI" id="CHEBI:30616"/>
        <dbReference type="ChEBI" id="CHEBI:83421"/>
        <dbReference type="ChEBI" id="CHEBI:456216"/>
        <dbReference type="EC" id="2.7.11.1"/>
    </reaction>
</comment>
<evidence type="ECO:0000313" key="14">
    <source>
        <dbReference type="Proteomes" id="UP000232875"/>
    </source>
</evidence>
<dbReference type="EC" id="2.7.11.1" evidence="1"/>
<dbReference type="InterPro" id="IPR008271">
    <property type="entry name" value="Ser/Thr_kinase_AS"/>
</dbReference>
<dbReference type="FunFam" id="1.10.510.10:FF:000650">
    <property type="entry name" value="Serine/threonine-protein kinase ppk16"/>
    <property type="match status" value="1"/>
</dbReference>
<dbReference type="SUPFAM" id="SSF56112">
    <property type="entry name" value="Protein kinase-like (PK-like)"/>
    <property type="match status" value="1"/>
</dbReference>
<dbReference type="EMBL" id="KZ454991">
    <property type="protein sequence ID" value="PKI83654.1"/>
    <property type="molecule type" value="Genomic_DNA"/>
</dbReference>
<evidence type="ECO:0000313" key="13">
    <source>
        <dbReference type="EMBL" id="PKI83654.1"/>
    </source>
</evidence>
<keyword evidence="2" id="KW-0723">Serine/threonine-protein kinase</keyword>
<name>A0A2N1JAS8_9BASI</name>
<feature type="region of interest" description="Disordered" evidence="11">
    <location>
        <begin position="419"/>
        <end position="455"/>
    </location>
</feature>
<feature type="region of interest" description="Disordered" evidence="11">
    <location>
        <begin position="467"/>
        <end position="579"/>
    </location>
</feature>
<proteinExistence type="predicted"/>
<dbReference type="PROSITE" id="PS00108">
    <property type="entry name" value="PROTEIN_KINASE_ST"/>
    <property type="match status" value="1"/>
</dbReference>
<protein>
    <recommendedName>
        <fullName evidence="1">non-specific serine/threonine protein kinase</fullName>
        <ecNumber evidence="1">2.7.11.1</ecNumber>
    </recommendedName>
</protein>
<keyword evidence="6" id="KW-0418">Kinase</keyword>
<evidence type="ECO:0000256" key="11">
    <source>
        <dbReference type="SAM" id="MobiDB-lite"/>
    </source>
</evidence>
<evidence type="ECO:0000256" key="10">
    <source>
        <dbReference type="PROSITE-ProRule" id="PRU10141"/>
    </source>
</evidence>
<dbReference type="PANTHER" id="PTHR24346">
    <property type="entry name" value="MAP/MICROTUBULE AFFINITY-REGULATING KINASE"/>
    <property type="match status" value="1"/>
</dbReference>
<keyword evidence="4" id="KW-0808">Transferase</keyword>
<keyword evidence="5 10" id="KW-0547">Nucleotide-binding</keyword>
<evidence type="ECO:0000256" key="3">
    <source>
        <dbReference type="ARBA" id="ARBA00022553"/>
    </source>
</evidence>
<feature type="region of interest" description="Disordered" evidence="11">
    <location>
        <begin position="680"/>
        <end position="704"/>
    </location>
</feature>
<dbReference type="GO" id="GO:0035556">
    <property type="term" value="P:intracellular signal transduction"/>
    <property type="evidence" value="ECO:0007669"/>
    <property type="project" value="TreeGrafter"/>
</dbReference>
<feature type="compositionally biased region" description="Polar residues" evidence="11">
    <location>
        <begin position="467"/>
        <end position="483"/>
    </location>
</feature>
<evidence type="ECO:0000256" key="2">
    <source>
        <dbReference type="ARBA" id="ARBA00022527"/>
    </source>
</evidence>
<dbReference type="CDD" id="cd14003">
    <property type="entry name" value="STKc_AMPK-like"/>
    <property type="match status" value="1"/>
</dbReference>
<keyword evidence="7 10" id="KW-0067">ATP-binding</keyword>
<evidence type="ECO:0000256" key="5">
    <source>
        <dbReference type="ARBA" id="ARBA00022741"/>
    </source>
</evidence>
<comment type="catalytic activity">
    <reaction evidence="8">
        <text>L-threonyl-[protein] + ATP = O-phospho-L-threonyl-[protein] + ADP + H(+)</text>
        <dbReference type="Rhea" id="RHEA:46608"/>
        <dbReference type="Rhea" id="RHEA-COMP:11060"/>
        <dbReference type="Rhea" id="RHEA-COMP:11605"/>
        <dbReference type="ChEBI" id="CHEBI:15378"/>
        <dbReference type="ChEBI" id="CHEBI:30013"/>
        <dbReference type="ChEBI" id="CHEBI:30616"/>
        <dbReference type="ChEBI" id="CHEBI:61977"/>
        <dbReference type="ChEBI" id="CHEBI:456216"/>
        <dbReference type="EC" id="2.7.11.1"/>
    </reaction>
</comment>
<dbReference type="InterPro" id="IPR000719">
    <property type="entry name" value="Prot_kinase_dom"/>
</dbReference>
<dbReference type="AlphaFoldDB" id="A0A2N1JAS8"/>
<dbReference type="GO" id="GO:0005737">
    <property type="term" value="C:cytoplasm"/>
    <property type="evidence" value="ECO:0007669"/>
    <property type="project" value="TreeGrafter"/>
</dbReference>
<evidence type="ECO:0000256" key="4">
    <source>
        <dbReference type="ARBA" id="ARBA00022679"/>
    </source>
</evidence>
<feature type="binding site" evidence="10">
    <location>
        <position position="61"/>
    </location>
    <ligand>
        <name>ATP</name>
        <dbReference type="ChEBI" id="CHEBI:30616"/>
    </ligand>
</feature>
<sequence length="756" mass="83737">MERRNRRARLSSAYDGIGRALTSRKFSVIGNYTLQRSIGQGAYGKVRMATHRLTNARVAAKQIPKQHVASLTREIHHHRRLHHPNVLQLYEVIQSESCIWMMTELCEGGELYDYILARGSLPEAEARNMFAQLCLGVAYIHANGIVHRDLKLENILLDAAHHIKISDFGFTREYERGEIMLTRCGTTAYAAPEMLAGLRYHGAEIDIWSLGVILFVLLCGYLPFDDDNEAQMRWKIIHEPVEIPPGLSAEAHDLLTQLLQKDPTRRCSIRAILSHSWYTGTAKPSACDTASCPSSPRIPERMDYVAMLSNPVYEPFESVHEQQLFQTLHTLGFAVGQIRHSVMTNACDAAGALWWLLVRRKGASAARAHTVPAFELYTTLPFAETCETPPTPPLRQQSLITYVTSWLRTDRSWWQPPAGPEALNYDAQGDELSSGACDSRQASPSPLTNTAEPSGMDTWRAADLLQHTQTPMLRRTSSTASRNSLHREPNVGSRRSRRVSLGSSFSPPTTPQVVDGPLSRALSWNSARRAHSRQGSWNVPKETSSIRAHVSRRSSLHAPGTVAQKRSASMASDSSDRGRDEHLAAAFHRQTSISTMSDTKQENALFIARRTFSPFKGPLPLPDTEPKSRAPLPRNPAHIQGAQLEIVPPSMAPSSRDVFSQSNEDDWIDEEVHYAGGIGQLGTAQAPSNRRSALDSPNPFSVQRPWREAPVALASAASATTGQPMRGMNLRREVPAAVIEEEEGNGEETDAEKEAG</sequence>
<dbReference type="InterPro" id="IPR017441">
    <property type="entry name" value="Protein_kinase_ATP_BS"/>
</dbReference>
<gene>
    <name evidence="13" type="ORF">MVES_002611</name>
</gene>
<dbReference type="OrthoDB" id="504170at2759"/>
<dbReference type="Pfam" id="PF00069">
    <property type="entry name" value="Pkinase"/>
    <property type="match status" value="1"/>
</dbReference>
<evidence type="ECO:0000256" key="8">
    <source>
        <dbReference type="ARBA" id="ARBA00047899"/>
    </source>
</evidence>
<evidence type="ECO:0000256" key="7">
    <source>
        <dbReference type="ARBA" id="ARBA00022840"/>
    </source>
</evidence>
<dbReference type="InterPro" id="IPR011009">
    <property type="entry name" value="Kinase-like_dom_sf"/>
</dbReference>
<feature type="domain" description="Protein kinase" evidence="12">
    <location>
        <begin position="32"/>
        <end position="278"/>
    </location>
</feature>
<dbReference type="STRING" id="2020962.A0A2N1JAS8"/>
<feature type="compositionally biased region" description="Polar residues" evidence="11">
    <location>
        <begin position="440"/>
        <end position="452"/>
    </location>
</feature>
<keyword evidence="14" id="KW-1185">Reference proteome</keyword>
<dbReference type="PANTHER" id="PTHR24346:SF110">
    <property type="entry name" value="NON-SPECIFIC SERINE_THREONINE PROTEIN KINASE"/>
    <property type="match status" value="1"/>
</dbReference>
<feature type="compositionally biased region" description="Polar residues" evidence="11">
    <location>
        <begin position="682"/>
        <end position="691"/>
    </location>
</feature>
<keyword evidence="3" id="KW-0597">Phosphoprotein</keyword>
<evidence type="ECO:0000256" key="9">
    <source>
        <dbReference type="ARBA" id="ARBA00048679"/>
    </source>
</evidence>
<evidence type="ECO:0000259" key="12">
    <source>
        <dbReference type="PROSITE" id="PS50011"/>
    </source>
</evidence>
<reference evidence="13 14" key="1">
    <citation type="submission" date="2017-10" db="EMBL/GenBank/DDBJ databases">
        <title>A novel species of cold-tolerant Malassezia isolated from bats.</title>
        <authorList>
            <person name="Lorch J.M."/>
            <person name="Palmer J.M."/>
            <person name="Vanderwolf K.J."/>
            <person name="Schmidt K.Z."/>
            <person name="Verant M.L."/>
            <person name="Weller T.J."/>
            <person name="Blehert D.S."/>
        </authorList>
    </citation>
    <scope>NUCLEOTIDE SEQUENCE [LARGE SCALE GENOMIC DNA]</scope>
    <source>
        <strain evidence="13 14">NWHC:44797-103</strain>
    </source>
</reference>